<keyword evidence="3" id="KW-1185">Reference proteome</keyword>
<gene>
    <name evidence="2" type="ORF">FRX31_025319</name>
</gene>
<dbReference type="AlphaFoldDB" id="A0A7J6VLT8"/>
<sequence length="89" mass="9962">MGLMAGRYKVREGRGKKCHKFGPTRKLAGPGPSKIDHIGLLIQYGLLERNSDAALETAFRFSCIAIGFFFYPILPSLLQYLRKGKKMGE</sequence>
<feature type="transmembrane region" description="Helical" evidence="1">
    <location>
        <begin position="58"/>
        <end position="78"/>
    </location>
</feature>
<evidence type="ECO:0000256" key="1">
    <source>
        <dbReference type="SAM" id="Phobius"/>
    </source>
</evidence>
<evidence type="ECO:0000313" key="2">
    <source>
        <dbReference type="EMBL" id="KAF5185090.1"/>
    </source>
</evidence>
<name>A0A7J6VLT8_THATH</name>
<proteinExistence type="predicted"/>
<evidence type="ECO:0000313" key="3">
    <source>
        <dbReference type="Proteomes" id="UP000554482"/>
    </source>
</evidence>
<accession>A0A7J6VLT8</accession>
<reference evidence="2 3" key="1">
    <citation type="submission" date="2020-06" db="EMBL/GenBank/DDBJ databases">
        <title>Transcriptomic and genomic resources for Thalictrum thalictroides and T. hernandezii: Facilitating candidate gene discovery in an emerging model plant lineage.</title>
        <authorList>
            <person name="Arias T."/>
            <person name="Riano-Pachon D.M."/>
            <person name="Di Stilio V.S."/>
        </authorList>
    </citation>
    <scope>NUCLEOTIDE SEQUENCE [LARGE SCALE GENOMIC DNA]</scope>
    <source>
        <strain evidence="3">cv. WT478/WT964</strain>
        <tissue evidence="2">Leaves</tissue>
    </source>
</reference>
<dbReference type="Proteomes" id="UP000554482">
    <property type="component" value="Unassembled WGS sequence"/>
</dbReference>
<organism evidence="2 3">
    <name type="scientific">Thalictrum thalictroides</name>
    <name type="common">Rue-anemone</name>
    <name type="synonym">Anemone thalictroides</name>
    <dbReference type="NCBI Taxonomy" id="46969"/>
    <lineage>
        <taxon>Eukaryota</taxon>
        <taxon>Viridiplantae</taxon>
        <taxon>Streptophyta</taxon>
        <taxon>Embryophyta</taxon>
        <taxon>Tracheophyta</taxon>
        <taxon>Spermatophyta</taxon>
        <taxon>Magnoliopsida</taxon>
        <taxon>Ranunculales</taxon>
        <taxon>Ranunculaceae</taxon>
        <taxon>Thalictroideae</taxon>
        <taxon>Thalictrum</taxon>
    </lineage>
</organism>
<evidence type="ECO:0008006" key="4">
    <source>
        <dbReference type="Google" id="ProtNLM"/>
    </source>
</evidence>
<keyword evidence="1" id="KW-1133">Transmembrane helix</keyword>
<dbReference type="EMBL" id="JABWDY010031179">
    <property type="protein sequence ID" value="KAF5185090.1"/>
    <property type="molecule type" value="Genomic_DNA"/>
</dbReference>
<protein>
    <recommendedName>
        <fullName evidence="4">Transmembrane protein</fullName>
    </recommendedName>
</protein>
<keyword evidence="1" id="KW-0472">Membrane</keyword>
<comment type="caution">
    <text evidence="2">The sequence shown here is derived from an EMBL/GenBank/DDBJ whole genome shotgun (WGS) entry which is preliminary data.</text>
</comment>
<keyword evidence="1" id="KW-0812">Transmembrane</keyword>